<dbReference type="GO" id="GO:0005634">
    <property type="term" value="C:nucleus"/>
    <property type="evidence" value="ECO:0007669"/>
    <property type="project" value="UniProtKB-SubCell"/>
</dbReference>
<evidence type="ECO:0000256" key="2">
    <source>
        <dbReference type="ARBA" id="ARBA00023163"/>
    </source>
</evidence>
<evidence type="ECO:0000256" key="1">
    <source>
        <dbReference type="ARBA" id="ARBA00023015"/>
    </source>
</evidence>
<proteinExistence type="predicted"/>
<protein>
    <recommendedName>
        <fullName evidence="4">Transcription factor</fullName>
        <shortName evidence="4">bHLH transcription factor</shortName>
    </recommendedName>
    <alternativeName>
        <fullName evidence="4">Basic helix-loop-helix protein</fullName>
    </alternativeName>
</protein>
<dbReference type="GO" id="GO:0003700">
    <property type="term" value="F:DNA-binding transcription factor activity"/>
    <property type="evidence" value="ECO:0007669"/>
    <property type="project" value="InterPro"/>
</dbReference>
<dbReference type="PANTHER" id="PTHR11514">
    <property type="entry name" value="MYC"/>
    <property type="match status" value="1"/>
</dbReference>
<dbReference type="Pfam" id="PF14215">
    <property type="entry name" value="bHLH-MYC_N"/>
    <property type="match status" value="1"/>
</dbReference>
<organism evidence="7 8">
    <name type="scientific">Protea cynaroides</name>
    <dbReference type="NCBI Taxonomy" id="273540"/>
    <lineage>
        <taxon>Eukaryota</taxon>
        <taxon>Viridiplantae</taxon>
        <taxon>Streptophyta</taxon>
        <taxon>Embryophyta</taxon>
        <taxon>Tracheophyta</taxon>
        <taxon>Spermatophyta</taxon>
        <taxon>Magnoliopsida</taxon>
        <taxon>Proteales</taxon>
        <taxon>Proteaceae</taxon>
        <taxon>Protea</taxon>
    </lineage>
</organism>
<dbReference type="InterPro" id="IPR045084">
    <property type="entry name" value="AIB/MYC-like"/>
</dbReference>
<evidence type="ECO:0000313" key="7">
    <source>
        <dbReference type="EMBL" id="KAJ4970462.1"/>
    </source>
</evidence>
<dbReference type="Proteomes" id="UP001141806">
    <property type="component" value="Unassembled WGS sequence"/>
</dbReference>
<accession>A0A9Q0KH77</accession>
<dbReference type="OrthoDB" id="1926382at2759"/>
<gene>
    <name evidence="7" type="ORF">NE237_003561</name>
</gene>
<comment type="subcellular location">
    <subcellularLocation>
        <location evidence="4">Nucleus</location>
    </subcellularLocation>
</comment>
<dbReference type="AlphaFoldDB" id="A0A9Q0KH77"/>
<evidence type="ECO:0000256" key="5">
    <source>
        <dbReference type="SAM" id="MobiDB-lite"/>
    </source>
</evidence>
<name>A0A9Q0KH77_9MAGN</name>
<keyword evidence="1 4" id="KW-0805">Transcription regulation</keyword>
<dbReference type="InterPro" id="IPR025610">
    <property type="entry name" value="MYC/MYB_N"/>
</dbReference>
<comment type="caution">
    <text evidence="7">The sequence shown here is derived from an EMBL/GenBank/DDBJ whole genome shotgun (WGS) entry which is preliminary data.</text>
</comment>
<feature type="region of interest" description="Disordered" evidence="5">
    <location>
        <begin position="199"/>
        <end position="237"/>
    </location>
</feature>
<evidence type="ECO:0000259" key="6">
    <source>
        <dbReference type="Pfam" id="PF14215"/>
    </source>
</evidence>
<keyword evidence="2 4" id="KW-0804">Transcription</keyword>
<sequence>MVLRREAEVAKSTAELSAVEFSDKAFFTSKLVWLTGKERLANSSCEWARQGQAFGLQTTVCIPSANGVVELGSTESIFQSSDLMNKVRVLFDFNNLEVGSWPVAQTDQGENDPSSFWLSDPSSSVIEIRDSVNTTSVATAIAMTTVPTSVPEISNTIHFERPSLSSLTENPSMITIQHHHARNGSSSCKPESGEILNFGESERTSSSPSGTLFSNNSTQFAADDKKKKDLQHRGAVT</sequence>
<evidence type="ECO:0000256" key="3">
    <source>
        <dbReference type="ARBA" id="ARBA00023242"/>
    </source>
</evidence>
<keyword evidence="8" id="KW-1185">Reference proteome</keyword>
<reference evidence="7" key="1">
    <citation type="journal article" date="2023" name="Plant J.">
        <title>The genome of the king protea, Protea cynaroides.</title>
        <authorList>
            <person name="Chang J."/>
            <person name="Duong T.A."/>
            <person name="Schoeman C."/>
            <person name="Ma X."/>
            <person name="Roodt D."/>
            <person name="Barker N."/>
            <person name="Li Z."/>
            <person name="Van de Peer Y."/>
            <person name="Mizrachi E."/>
        </authorList>
    </citation>
    <scope>NUCLEOTIDE SEQUENCE</scope>
    <source>
        <tissue evidence="7">Young leaves</tissue>
    </source>
</reference>
<evidence type="ECO:0000256" key="4">
    <source>
        <dbReference type="RuleBase" id="RU369104"/>
    </source>
</evidence>
<evidence type="ECO:0000313" key="8">
    <source>
        <dbReference type="Proteomes" id="UP001141806"/>
    </source>
</evidence>
<dbReference type="PANTHER" id="PTHR11514:SF43">
    <property type="entry name" value="TRANSCRIPTION FACTOR MYC2"/>
    <property type="match status" value="1"/>
</dbReference>
<feature type="compositionally biased region" description="Polar residues" evidence="5">
    <location>
        <begin position="204"/>
        <end position="220"/>
    </location>
</feature>
<keyword evidence="3 4" id="KW-0539">Nucleus</keyword>
<dbReference type="GO" id="GO:0000976">
    <property type="term" value="F:transcription cis-regulatory region binding"/>
    <property type="evidence" value="ECO:0007669"/>
    <property type="project" value="TreeGrafter"/>
</dbReference>
<dbReference type="EMBL" id="JAMYWD010000005">
    <property type="protein sequence ID" value="KAJ4970462.1"/>
    <property type="molecule type" value="Genomic_DNA"/>
</dbReference>
<feature type="domain" description="Transcription factor MYC/MYB N-terminal" evidence="6">
    <location>
        <begin position="24"/>
        <end position="91"/>
    </location>
</feature>